<evidence type="ECO:0000256" key="13">
    <source>
        <dbReference type="RuleBase" id="RU363002"/>
    </source>
</evidence>
<accession>A0ABP9S401</accession>
<name>A0ABP9S401_9GAMM</name>
<evidence type="ECO:0000256" key="8">
    <source>
        <dbReference type="ARBA" id="ARBA00022827"/>
    </source>
</evidence>
<dbReference type="Proteomes" id="UP001501600">
    <property type="component" value="Unassembled WGS sequence"/>
</dbReference>
<keyword evidence="13" id="KW-0997">Cell inner membrane</keyword>
<comment type="caution">
    <text evidence="14">The sequence shown here is derived from an EMBL/GenBank/DDBJ whole genome shotgun (WGS) entry which is preliminary data.</text>
</comment>
<keyword evidence="8 12" id="KW-0274">FAD</keyword>
<evidence type="ECO:0000313" key="15">
    <source>
        <dbReference type="Proteomes" id="UP001501600"/>
    </source>
</evidence>
<keyword evidence="15" id="KW-1185">Reference proteome</keyword>
<dbReference type="GO" id="GO:0016740">
    <property type="term" value="F:transferase activity"/>
    <property type="evidence" value="ECO:0007669"/>
    <property type="project" value="UniProtKB-KW"/>
</dbReference>
<evidence type="ECO:0000256" key="5">
    <source>
        <dbReference type="ARBA" id="ARBA00022630"/>
    </source>
</evidence>
<comment type="similarity">
    <text evidence="2 12 13">Belongs to the ApbE family.</text>
</comment>
<evidence type="ECO:0000256" key="2">
    <source>
        <dbReference type="ARBA" id="ARBA00008282"/>
    </source>
</evidence>
<dbReference type="InterPro" id="IPR003374">
    <property type="entry name" value="ApbE-like_sf"/>
</dbReference>
<comment type="subcellular location">
    <subcellularLocation>
        <location evidence="13">Cell inner membrane</location>
        <topology evidence="13">Lipid-anchor</topology>
        <orientation evidence="13">Periplasmic side</orientation>
    </subcellularLocation>
</comment>
<dbReference type="PROSITE" id="PS51257">
    <property type="entry name" value="PROKAR_LIPOPROTEIN"/>
    <property type="match status" value="1"/>
</dbReference>
<gene>
    <name evidence="14" type="ORF">GCM10025772_15730</name>
</gene>
<dbReference type="Gene3D" id="3.10.520.10">
    <property type="entry name" value="ApbE-like domains"/>
    <property type="match status" value="1"/>
</dbReference>
<organism evidence="14 15">
    <name type="scientific">Ferrimonas gelatinilytica</name>
    <dbReference type="NCBI Taxonomy" id="1255257"/>
    <lineage>
        <taxon>Bacteria</taxon>
        <taxon>Pseudomonadati</taxon>
        <taxon>Pseudomonadota</taxon>
        <taxon>Gammaproteobacteria</taxon>
        <taxon>Alteromonadales</taxon>
        <taxon>Ferrimonadaceae</taxon>
        <taxon>Ferrimonas</taxon>
    </lineage>
</organism>
<evidence type="ECO:0000256" key="10">
    <source>
        <dbReference type="ARBA" id="ARBA00031306"/>
    </source>
</evidence>
<evidence type="ECO:0000256" key="12">
    <source>
        <dbReference type="PIRNR" id="PIRNR006268"/>
    </source>
</evidence>
<comment type="function">
    <text evidence="13">Flavin transferase that catalyzes the transfer of the FMN moiety of FAD and its covalent binding to the hydroxyl group of a threonine residue in a target flavoprotein.</text>
</comment>
<feature type="signal peptide" evidence="13">
    <location>
        <begin position="1"/>
        <end position="24"/>
    </location>
</feature>
<keyword evidence="13" id="KW-0449">Lipoprotein</keyword>
<evidence type="ECO:0000256" key="4">
    <source>
        <dbReference type="ARBA" id="ARBA00016337"/>
    </source>
</evidence>
<dbReference type="PANTHER" id="PTHR30040:SF2">
    <property type="entry name" value="FAD:PROTEIN FMN TRANSFERASE"/>
    <property type="match status" value="1"/>
</dbReference>
<dbReference type="Pfam" id="PF02424">
    <property type="entry name" value="ApbE"/>
    <property type="match status" value="1"/>
</dbReference>
<evidence type="ECO:0000256" key="11">
    <source>
        <dbReference type="ARBA" id="ARBA00048540"/>
    </source>
</evidence>
<sequence length="344" mass="37560">MLFRTLIKWLAPLGLALVVLSGCAPQPKVQSISGRTMGTSYHISWVSAAQPEQPQLLQAAVDTRLEQINASMSNWRPDSLISQFNGHRFDTPMQLDDDFIAVLRESQRLYRLTDGALDITVSPLVDLWGFGPEGRITHAPTAESIAEARAHTGMHHLHLDGNLVHKSLPTLTLNLSAVAKGYGVDAVADLLEARGIDSYLVEIGGELRLRGRKPDGRRWRIAIEQPDDEGRSVAQIIEPGNMAVATSGDYRNFFEEEGERFSHLIDPRTGAPITNRLASVTVLAPSSMTADGLATAFSVMGSEASLALAEQESLPVMLIEKGLEGEFAVRYSSAFTPYLQELSQ</sequence>
<dbReference type="SUPFAM" id="SSF143631">
    <property type="entry name" value="ApbE-like"/>
    <property type="match status" value="1"/>
</dbReference>
<feature type="chain" id="PRO_5044976801" description="FAD:protein FMN transferase" evidence="13">
    <location>
        <begin position="25"/>
        <end position="344"/>
    </location>
</feature>
<reference evidence="15" key="1">
    <citation type="journal article" date="2019" name="Int. J. Syst. Evol. Microbiol.">
        <title>The Global Catalogue of Microorganisms (GCM) 10K type strain sequencing project: providing services to taxonomists for standard genome sequencing and annotation.</title>
        <authorList>
            <consortium name="The Broad Institute Genomics Platform"/>
            <consortium name="The Broad Institute Genome Sequencing Center for Infectious Disease"/>
            <person name="Wu L."/>
            <person name="Ma J."/>
        </authorList>
    </citation>
    <scope>NUCLEOTIDE SEQUENCE [LARGE SCALE GENOMIC DNA]</scope>
    <source>
        <strain evidence="15">JCM 18720</strain>
    </source>
</reference>
<evidence type="ECO:0000256" key="7">
    <source>
        <dbReference type="ARBA" id="ARBA00022723"/>
    </source>
</evidence>
<keyword evidence="7 12" id="KW-0479">Metal-binding</keyword>
<keyword evidence="13" id="KW-0732">Signal</keyword>
<dbReference type="PANTHER" id="PTHR30040">
    <property type="entry name" value="THIAMINE BIOSYNTHESIS LIPOPROTEIN APBE"/>
    <property type="match status" value="1"/>
</dbReference>
<keyword evidence="13" id="KW-0472">Membrane</keyword>
<comment type="cofactor">
    <cofactor evidence="1 13">
        <name>Mg(2+)</name>
        <dbReference type="ChEBI" id="CHEBI:18420"/>
    </cofactor>
</comment>
<comment type="catalytic activity">
    <reaction evidence="11 12 13">
        <text>L-threonyl-[protein] + FAD = FMN-L-threonyl-[protein] + AMP + H(+)</text>
        <dbReference type="Rhea" id="RHEA:36847"/>
        <dbReference type="Rhea" id="RHEA-COMP:11060"/>
        <dbReference type="Rhea" id="RHEA-COMP:11061"/>
        <dbReference type="ChEBI" id="CHEBI:15378"/>
        <dbReference type="ChEBI" id="CHEBI:30013"/>
        <dbReference type="ChEBI" id="CHEBI:57692"/>
        <dbReference type="ChEBI" id="CHEBI:74257"/>
        <dbReference type="ChEBI" id="CHEBI:456215"/>
        <dbReference type="EC" id="2.7.1.180"/>
    </reaction>
</comment>
<dbReference type="EC" id="2.7.1.180" evidence="3 12"/>
<evidence type="ECO:0000256" key="9">
    <source>
        <dbReference type="ARBA" id="ARBA00022842"/>
    </source>
</evidence>
<evidence type="ECO:0000256" key="6">
    <source>
        <dbReference type="ARBA" id="ARBA00022679"/>
    </source>
</evidence>
<protein>
    <recommendedName>
        <fullName evidence="4 12">FAD:protein FMN transferase</fullName>
        <ecNumber evidence="3 12">2.7.1.180</ecNumber>
    </recommendedName>
    <alternativeName>
        <fullName evidence="10 12">Flavin transferase</fullName>
    </alternativeName>
</protein>
<dbReference type="EMBL" id="BAABLF010000008">
    <property type="protein sequence ID" value="GAA5190626.1"/>
    <property type="molecule type" value="Genomic_DNA"/>
</dbReference>
<keyword evidence="6 12" id="KW-0808">Transferase</keyword>
<keyword evidence="13" id="KW-1003">Cell membrane</keyword>
<keyword evidence="9 12" id="KW-0460">Magnesium</keyword>
<evidence type="ECO:0000256" key="3">
    <source>
        <dbReference type="ARBA" id="ARBA00011955"/>
    </source>
</evidence>
<dbReference type="InterPro" id="IPR024932">
    <property type="entry name" value="ApbE"/>
</dbReference>
<dbReference type="PIRSF" id="PIRSF006268">
    <property type="entry name" value="ApbE"/>
    <property type="match status" value="1"/>
</dbReference>
<evidence type="ECO:0000256" key="1">
    <source>
        <dbReference type="ARBA" id="ARBA00001946"/>
    </source>
</evidence>
<evidence type="ECO:0000313" key="14">
    <source>
        <dbReference type="EMBL" id="GAA5190626.1"/>
    </source>
</evidence>
<keyword evidence="5 12" id="KW-0285">Flavoprotein</keyword>
<proteinExistence type="inferred from homology"/>